<dbReference type="EC" id="2.7.11.1" evidence="17"/>
<keyword evidence="22" id="KW-1185">Reference proteome</keyword>
<dbReference type="InterPro" id="IPR011009">
    <property type="entry name" value="Kinase-like_dom_sf"/>
</dbReference>
<gene>
    <name evidence="21" type="ORF">QVD17_13311</name>
</gene>
<keyword evidence="9 17" id="KW-0067">ATP-binding</keyword>
<dbReference type="GO" id="GO:0016020">
    <property type="term" value="C:membrane"/>
    <property type="evidence" value="ECO:0007669"/>
    <property type="project" value="UniProtKB-SubCell"/>
</dbReference>
<feature type="transmembrane region" description="Helical" evidence="18">
    <location>
        <begin position="12"/>
        <end position="32"/>
    </location>
</feature>
<dbReference type="PIRSF" id="PIRSF000641">
    <property type="entry name" value="SRK"/>
    <property type="match status" value="1"/>
</dbReference>
<keyword evidence="14" id="KW-0325">Glycoprotein</keyword>
<evidence type="ECO:0000313" key="21">
    <source>
        <dbReference type="EMBL" id="KAK1430510.1"/>
    </source>
</evidence>
<keyword evidence="6" id="KW-0732">Signal</keyword>
<evidence type="ECO:0000256" key="16">
    <source>
        <dbReference type="ARBA" id="ARBA00048679"/>
    </source>
</evidence>
<evidence type="ECO:0000256" key="8">
    <source>
        <dbReference type="ARBA" id="ARBA00022777"/>
    </source>
</evidence>
<reference evidence="21" key="1">
    <citation type="journal article" date="2023" name="bioRxiv">
        <title>Improved chromosome-level genome assembly for marigold (Tagetes erecta).</title>
        <authorList>
            <person name="Jiang F."/>
            <person name="Yuan L."/>
            <person name="Wang S."/>
            <person name="Wang H."/>
            <person name="Xu D."/>
            <person name="Wang A."/>
            <person name="Fan W."/>
        </authorList>
    </citation>
    <scope>NUCLEOTIDE SEQUENCE</scope>
    <source>
        <strain evidence="21">WSJ</strain>
        <tissue evidence="21">Leaf</tissue>
    </source>
</reference>
<evidence type="ECO:0000256" key="2">
    <source>
        <dbReference type="ARBA" id="ARBA00022527"/>
    </source>
</evidence>
<evidence type="ECO:0000256" key="5">
    <source>
        <dbReference type="ARBA" id="ARBA00022692"/>
    </source>
</evidence>
<evidence type="ECO:0000313" key="22">
    <source>
        <dbReference type="Proteomes" id="UP001229421"/>
    </source>
</evidence>
<evidence type="ECO:0000256" key="17">
    <source>
        <dbReference type="PIRNR" id="PIRNR000641"/>
    </source>
</evidence>
<comment type="similarity">
    <text evidence="17">Belongs to the protein kinase superfamily. Ser/Thr protein kinase family.</text>
</comment>
<protein>
    <recommendedName>
        <fullName evidence="17">Receptor-like serine/threonine-protein kinase</fullName>
        <ecNumber evidence="17">2.7.11.1</ecNumber>
    </recommendedName>
</protein>
<dbReference type="Pfam" id="PF00069">
    <property type="entry name" value="Pkinase"/>
    <property type="match status" value="1"/>
</dbReference>
<dbReference type="AlphaFoldDB" id="A0AAD8L399"/>
<keyword evidence="13" id="KW-0675">Receptor</keyword>
<dbReference type="GO" id="GO:0005524">
    <property type="term" value="F:ATP binding"/>
    <property type="evidence" value="ECO:0007669"/>
    <property type="project" value="UniProtKB-KW"/>
</dbReference>
<dbReference type="PANTHER" id="PTHR47976:SF49">
    <property type="entry name" value="RECEPTOR-LIKE SERINE_THREONINE-PROTEIN KINASE"/>
    <property type="match status" value="1"/>
</dbReference>
<dbReference type="PROSITE" id="PS50011">
    <property type="entry name" value="PROTEIN_KINASE_DOM"/>
    <property type="match status" value="1"/>
</dbReference>
<evidence type="ECO:0000256" key="9">
    <source>
        <dbReference type="ARBA" id="ARBA00022840"/>
    </source>
</evidence>
<comment type="catalytic activity">
    <reaction evidence="16 17">
        <text>L-seryl-[protein] + ATP = O-phospho-L-seryl-[protein] + ADP + H(+)</text>
        <dbReference type="Rhea" id="RHEA:17989"/>
        <dbReference type="Rhea" id="RHEA-COMP:9863"/>
        <dbReference type="Rhea" id="RHEA-COMP:11604"/>
        <dbReference type="ChEBI" id="CHEBI:15378"/>
        <dbReference type="ChEBI" id="CHEBI:29999"/>
        <dbReference type="ChEBI" id="CHEBI:30616"/>
        <dbReference type="ChEBI" id="CHEBI:83421"/>
        <dbReference type="ChEBI" id="CHEBI:456216"/>
        <dbReference type="EC" id="2.7.11.1"/>
    </reaction>
</comment>
<dbReference type="SUPFAM" id="SSF51110">
    <property type="entry name" value="alpha-D-mannose-specific plant lectins"/>
    <property type="match status" value="2"/>
</dbReference>
<keyword evidence="8 17" id="KW-0418">Kinase</keyword>
<dbReference type="SUPFAM" id="SSF56112">
    <property type="entry name" value="Protein kinase-like (PK-like)"/>
    <property type="match status" value="1"/>
</dbReference>
<dbReference type="GO" id="GO:0004674">
    <property type="term" value="F:protein serine/threonine kinase activity"/>
    <property type="evidence" value="ECO:0007669"/>
    <property type="project" value="UniProtKB-KW"/>
</dbReference>
<dbReference type="EMBL" id="JAUHHV010000003">
    <property type="protein sequence ID" value="KAK1430510.1"/>
    <property type="molecule type" value="Genomic_DNA"/>
</dbReference>
<evidence type="ECO:0000259" key="19">
    <source>
        <dbReference type="PROSITE" id="PS50011"/>
    </source>
</evidence>
<feature type="transmembrane region" description="Helical" evidence="18">
    <location>
        <begin position="453"/>
        <end position="479"/>
    </location>
</feature>
<evidence type="ECO:0000256" key="15">
    <source>
        <dbReference type="ARBA" id="ARBA00047899"/>
    </source>
</evidence>
<keyword evidence="10 18" id="KW-1133">Transmembrane helix</keyword>
<name>A0AAD8L399_TARER</name>
<dbReference type="InterPro" id="IPR051343">
    <property type="entry name" value="G-type_lectin_kinases/EP1-like"/>
</dbReference>
<evidence type="ECO:0000256" key="11">
    <source>
        <dbReference type="ARBA" id="ARBA00023136"/>
    </source>
</evidence>
<dbReference type="PROSITE" id="PS50927">
    <property type="entry name" value="BULB_LECTIN"/>
    <property type="match status" value="2"/>
</dbReference>
<dbReference type="Gene3D" id="3.30.200.20">
    <property type="entry name" value="Phosphorylase Kinase, domain 1"/>
    <property type="match status" value="1"/>
</dbReference>
<keyword evidence="11 18" id="KW-0472">Membrane</keyword>
<keyword evidence="12" id="KW-1015">Disulfide bond</keyword>
<evidence type="ECO:0000256" key="13">
    <source>
        <dbReference type="ARBA" id="ARBA00023170"/>
    </source>
</evidence>
<dbReference type="InterPro" id="IPR000719">
    <property type="entry name" value="Prot_kinase_dom"/>
</dbReference>
<comment type="caution">
    <text evidence="21">The sequence shown here is derived from an EMBL/GenBank/DDBJ whole genome shotgun (WGS) entry which is preliminary data.</text>
</comment>
<evidence type="ECO:0000256" key="3">
    <source>
        <dbReference type="ARBA" id="ARBA00022536"/>
    </source>
</evidence>
<evidence type="ECO:0000256" key="18">
    <source>
        <dbReference type="SAM" id="Phobius"/>
    </source>
</evidence>
<accession>A0AAD8L399</accession>
<keyword evidence="3" id="KW-0245">EGF-like domain</keyword>
<keyword evidence="7 17" id="KW-0547">Nucleotide-binding</keyword>
<evidence type="ECO:0000259" key="20">
    <source>
        <dbReference type="PROSITE" id="PS50927"/>
    </source>
</evidence>
<organism evidence="21 22">
    <name type="scientific">Tagetes erecta</name>
    <name type="common">African marigold</name>
    <dbReference type="NCBI Taxonomy" id="13708"/>
    <lineage>
        <taxon>Eukaryota</taxon>
        <taxon>Viridiplantae</taxon>
        <taxon>Streptophyta</taxon>
        <taxon>Embryophyta</taxon>
        <taxon>Tracheophyta</taxon>
        <taxon>Spermatophyta</taxon>
        <taxon>Magnoliopsida</taxon>
        <taxon>eudicotyledons</taxon>
        <taxon>Gunneridae</taxon>
        <taxon>Pentapetalae</taxon>
        <taxon>asterids</taxon>
        <taxon>campanulids</taxon>
        <taxon>Asterales</taxon>
        <taxon>Asteraceae</taxon>
        <taxon>Asteroideae</taxon>
        <taxon>Heliantheae alliance</taxon>
        <taxon>Tageteae</taxon>
        <taxon>Tagetes</taxon>
    </lineage>
</organism>
<feature type="domain" description="Bulb-type lectin" evidence="20">
    <location>
        <begin position="39"/>
        <end position="156"/>
    </location>
</feature>
<comment type="subcellular location">
    <subcellularLocation>
        <location evidence="1">Membrane</location>
        <topology evidence="1">Single-pass type I membrane protein</topology>
    </subcellularLocation>
</comment>
<dbReference type="Proteomes" id="UP001229421">
    <property type="component" value="Unassembled WGS sequence"/>
</dbReference>
<evidence type="ECO:0000256" key="1">
    <source>
        <dbReference type="ARBA" id="ARBA00004479"/>
    </source>
</evidence>
<dbReference type="InterPro" id="IPR024171">
    <property type="entry name" value="SRK-like_kinase"/>
</dbReference>
<keyword evidence="4 17" id="KW-0808">Transferase</keyword>
<evidence type="ECO:0000256" key="6">
    <source>
        <dbReference type="ARBA" id="ARBA00022729"/>
    </source>
</evidence>
<evidence type="ECO:0000256" key="12">
    <source>
        <dbReference type="ARBA" id="ARBA00023157"/>
    </source>
</evidence>
<evidence type="ECO:0000256" key="14">
    <source>
        <dbReference type="ARBA" id="ARBA00023180"/>
    </source>
</evidence>
<proteinExistence type="inferred from homology"/>
<dbReference type="FunFam" id="3.30.200.20:FF:000059">
    <property type="entry name" value="S-receptor-like serine/threonine-protein kinase"/>
    <property type="match status" value="1"/>
</dbReference>
<dbReference type="InterPro" id="IPR036426">
    <property type="entry name" value="Bulb-type_lectin_dom_sf"/>
</dbReference>
<dbReference type="Pfam" id="PF01453">
    <property type="entry name" value="B_lectin"/>
    <property type="match status" value="1"/>
</dbReference>
<comment type="catalytic activity">
    <reaction evidence="15 17">
        <text>L-threonyl-[protein] + ATP = O-phospho-L-threonyl-[protein] + ADP + H(+)</text>
        <dbReference type="Rhea" id="RHEA:46608"/>
        <dbReference type="Rhea" id="RHEA-COMP:11060"/>
        <dbReference type="Rhea" id="RHEA-COMP:11605"/>
        <dbReference type="ChEBI" id="CHEBI:15378"/>
        <dbReference type="ChEBI" id="CHEBI:30013"/>
        <dbReference type="ChEBI" id="CHEBI:30616"/>
        <dbReference type="ChEBI" id="CHEBI:61977"/>
        <dbReference type="ChEBI" id="CHEBI:456216"/>
        <dbReference type="EC" id="2.7.11.1"/>
    </reaction>
</comment>
<keyword evidence="2 17" id="KW-0723">Serine/threonine-protein kinase</keyword>
<dbReference type="FunFam" id="1.10.510.10:FF:000537">
    <property type="entry name" value="Putative receptor-like protein kinase"/>
    <property type="match status" value="1"/>
</dbReference>
<dbReference type="PANTHER" id="PTHR47976">
    <property type="entry name" value="G-TYPE LECTIN S-RECEPTOR-LIKE SERINE/THREONINE-PROTEIN KINASE SD2-5"/>
    <property type="match status" value="1"/>
</dbReference>
<dbReference type="Gene3D" id="1.10.510.10">
    <property type="entry name" value="Transferase(Phosphotransferase) domain 1"/>
    <property type="match status" value="1"/>
</dbReference>
<dbReference type="Gene3D" id="2.90.10.10">
    <property type="entry name" value="Bulb-type lectin domain"/>
    <property type="match status" value="2"/>
</dbReference>
<dbReference type="InterPro" id="IPR001480">
    <property type="entry name" value="Bulb-type_lectin_dom"/>
</dbReference>
<keyword evidence="5 18" id="KW-0812">Transmembrane</keyword>
<evidence type="ECO:0000256" key="7">
    <source>
        <dbReference type="ARBA" id="ARBA00022741"/>
    </source>
</evidence>
<dbReference type="SMART" id="SM00108">
    <property type="entry name" value="B_lectin"/>
    <property type="match status" value="1"/>
</dbReference>
<evidence type="ECO:0000256" key="4">
    <source>
        <dbReference type="ARBA" id="ARBA00022679"/>
    </source>
</evidence>
<feature type="domain" description="Protein kinase" evidence="19">
    <location>
        <begin position="517"/>
        <end position="806"/>
    </location>
</feature>
<sequence>MHIMLDPLCTMTLQSIVLINTIFLLVTEGYLVNDSMSSNISLNSSLTPHVNPSWSSPSGLFSFGFYPQDDGFAIGIWLTTIPEITVVWTVDLDDPPLSSNSTIVLSRHGWLLLLTTHGKQELIISQTDSATSASMFDSGNFVFYKHSEVVWQSFDYPSDTILGGQSLAAGTSLYSRASASQRSSGRFQLLIQLDGNLVAYRLGNSSWSSDDSYWSTETSSTYYESLILNRNGSLYMVGFDEPERVLHPSTSTTMRNNETVIYRATLNLQGNFVLYSHIFTTPPSNLTRMKTEWAALQNLCHVKGSCGVNSYCSSPTADKMECHCFPGFSFFNNTINGKILGCYRGFTDEKACSQRELGFFYNITALEHIELQALNPYSVKNLTKNDCSKSCLDDCSCWASLYVDGDCKKLRDPIANALRDKSILATVFIKVKVPQPTSVNLVKQSVVVERKRLVFVLAITLGSLALFCTIMALSSFLFYRVHVHRYESVSENVGLGFIDDHLILRSFSFDELQTATDGFKEVIGRNSSGQVYKGYISEGKKAVAVKRLEKMFEGGEFRAEITSIAQTHHRNLVRLLGFCVHGATKLLVYEFMSNGSLADLLLAQPRWKERVRVALDVARGILYLHQECETRIIHCNIKPQNILFDEYWTAKISDFGLSKPLSPNQSGTLTSVKGTRGYLAPEWFRNTLISTKVDIYSFGVVLLEILCCTSEMEIDVLSEDKTPLTTWAYNCFAANKLHRLIGDDEDDDDDDDDDDDVDIYMFEKMVKVGLLCIQDDPEARPLIRDVILMLEGTSDIPIPPSPVPLVAF</sequence>
<feature type="domain" description="Bulb-type lectin" evidence="20">
    <location>
        <begin position="158"/>
        <end position="287"/>
    </location>
</feature>
<evidence type="ECO:0000256" key="10">
    <source>
        <dbReference type="ARBA" id="ARBA00022989"/>
    </source>
</evidence>